<dbReference type="Proteomes" id="UP000002218">
    <property type="component" value="Chromosome"/>
</dbReference>
<feature type="domain" description="Gp5/Type VI secretion system Vgr protein OB-fold" evidence="1">
    <location>
        <begin position="377"/>
        <end position="450"/>
    </location>
</feature>
<gene>
    <name evidence="2" type="ordered locus">Namu_1906</name>
</gene>
<dbReference type="HOGENOM" id="CLU_462110_0_0_11"/>
<accession>C8XH89</accession>
<dbReference type="RefSeq" id="WP_015747196.1">
    <property type="nucleotide sequence ID" value="NC_013235.1"/>
</dbReference>
<protein>
    <submittedName>
        <fullName evidence="2">Rhs element Vgr protein</fullName>
    </submittedName>
</protein>
<reference evidence="3" key="1">
    <citation type="submission" date="2009-09" db="EMBL/GenBank/DDBJ databases">
        <title>The complete genome of Nakamurella multipartita DSM 44233.</title>
        <authorList>
            <consortium name="US DOE Joint Genome Institute (JGI-PGF)"/>
            <person name="Lucas S."/>
            <person name="Copeland A."/>
            <person name="Lapidus A."/>
            <person name="Glavina del Rio T."/>
            <person name="Dalin E."/>
            <person name="Tice H."/>
            <person name="Bruce D."/>
            <person name="Goodwin L."/>
            <person name="Pitluck S."/>
            <person name="Kyrpides N."/>
            <person name="Mavromatis K."/>
            <person name="Ivanova N."/>
            <person name="Ovchinnikova G."/>
            <person name="Sims D."/>
            <person name="Meincke L."/>
            <person name="Brettin T."/>
            <person name="Detter J.C."/>
            <person name="Han C."/>
            <person name="Larimer F."/>
            <person name="Land M."/>
            <person name="Hauser L."/>
            <person name="Markowitz V."/>
            <person name="Cheng J.-F."/>
            <person name="Hugenholtz P."/>
            <person name="Woyke T."/>
            <person name="Wu D."/>
            <person name="Klenk H.-P."/>
            <person name="Eisen J.A."/>
        </authorList>
    </citation>
    <scope>NUCLEOTIDE SEQUENCE [LARGE SCALE GENOMIC DNA]</scope>
    <source>
        <strain evidence="3">ATCC 700099 / DSM 44233 / CIP 104796 / JCM 9543 / NBRC 105858 / Y-104</strain>
    </source>
</reference>
<dbReference type="NCBIfam" id="NF033848">
    <property type="entry name" value="VgrG_rel"/>
    <property type="match status" value="1"/>
</dbReference>
<evidence type="ECO:0000313" key="2">
    <source>
        <dbReference type="EMBL" id="ACV78295.1"/>
    </source>
</evidence>
<organism evidence="2 3">
    <name type="scientific">Nakamurella multipartita (strain ATCC 700099 / DSM 44233 / CIP 104796 / JCM 9543 / NBRC 105858 / Y-104)</name>
    <name type="common">Microsphaera multipartita</name>
    <dbReference type="NCBI Taxonomy" id="479431"/>
    <lineage>
        <taxon>Bacteria</taxon>
        <taxon>Bacillati</taxon>
        <taxon>Actinomycetota</taxon>
        <taxon>Actinomycetes</taxon>
        <taxon>Nakamurellales</taxon>
        <taxon>Nakamurellaceae</taxon>
        <taxon>Nakamurella</taxon>
    </lineage>
</organism>
<evidence type="ECO:0000259" key="1">
    <source>
        <dbReference type="Pfam" id="PF04717"/>
    </source>
</evidence>
<dbReference type="STRING" id="479431.Namu_1906"/>
<dbReference type="InParanoid" id="C8XH89"/>
<name>C8XH89_NAKMY</name>
<dbReference type="InterPro" id="IPR047702">
    <property type="entry name" value="VgrG-rel"/>
</dbReference>
<sequence length="606" mass="63790">MAPTSSSFLVDIDGSPLAADAKALLVSAIVDDSLRLPDFFLLRFRDPDRLVITKSGAKIGSKVKVSVATDAAPSPLPLIEGEITALEAEYDATGTYTVIRGYDQANRLFRGRRTESYTQSTASDVATKVAQRAGLSIGEVESTSTVYEHLSQGGVTDWEFLDGLAREIGYEIAVKDGKFDFRKPKKADTAPAGGGGPEQQNPLVLRLGTDLLRFRSLITAAEQVKEVQARGWDLAQKKAFVATAPAATTSAVLPAYNPVDIAKKFGDPVYVATDVAYRSQAEVDSAAAAIAEQIAGAFAEFEGVARGNPKLHAGAAISVDNVGAPFDGKYTITSSHHRYDPNTGYTTMFSVTGRSERSLYGLANGGGGGKLGQGPVVAQVSDAKDPLEQGRVKLTFPWLSDTYVSDWARTVQPGAGKDRGALVLPEVGDEVLVLFEQGDIRRPYVLGGLFNGVDTAPKGKPDLIDGSSGAINRRSFVSRRGHRIDLIDEDGRTEGITLSTTGDKLQLKLDSVETKITVHSDGKILIEGKGGVLIDSASSKLELKGGEVSITSTSGVKIDGGSGGVDVQTNGQLSLKGSTAKLEGQASAEVKASGVLTVQGSLVKIN</sequence>
<proteinExistence type="predicted"/>
<dbReference type="eggNOG" id="COG3500">
    <property type="taxonomic scope" value="Bacteria"/>
</dbReference>
<dbReference type="AlphaFoldDB" id="C8XH89"/>
<evidence type="ECO:0000313" key="3">
    <source>
        <dbReference type="Proteomes" id="UP000002218"/>
    </source>
</evidence>
<dbReference type="Pfam" id="PF04717">
    <property type="entry name" value="Phage_base_V"/>
    <property type="match status" value="1"/>
</dbReference>
<dbReference type="KEGG" id="nml:Namu_1906"/>
<dbReference type="eggNOG" id="COG3501">
    <property type="taxonomic scope" value="Bacteria"/>
</dbReference>
<keyword evidence="3" id="KW-1185">Reference proteome</keyword>
<dbReference type="SUPFAM" id="SSF69255">
    <property type="entry name" value="gp5 N-terminal domain-like"/>
    <property type="match status" value="1"/>
</dbReference>
<dbReference type="InterPro" id="IPR006531">
    <property type="entry name" value="Gp5/Vgr_OB"/>
</dbReference>
<dbReference type="Pfam" id="PF05954">
    <property type="entry name" value="Phage_GPD"/>
    <property type="match status" value="1"/>
</dbReference>
<dbReference type="OrthoDB" id="1907165at2"/>
<dbReference type="SUPFAM" id="SSF69279">
    <property type="entry name" value="Phage tail proteins"/>
    <property type="match status" value="1"/>
</dbReference>
<dbReference type="InterPro" id="IPR037026">
    <property type="entry name" value="Vgr_OB-fold_dom_sf"/>
</dbReference>
<dbReference type="Gene3D" id="2.40.50.230">
    <property type="entry name" value="Gp5 N-terminal domain"/>
    <property type="match status" value="1"/>
</dbReference>
<dbReference type="EMBL" id="CP001737">
    <property type="protein sequence ID" value="ACV78295.1"/>
    <property type="molecule type" value="Genomic_DNA"/>
</dbReference>
<reference evidence="2 3" key="2">
    <citation type="journal article" date="2010" name="Stand. Genomic Sci.">
        <title>Complete genome sequence of Nakamurella multipartita type strain (Y-104).</title>
        <authorList>
            <person name="Tice H."/>
            <person name="Mayilraj S."/>
            <person name="Sims D."/>
            <person name="Lapidus A."/>
            <person name="Nolan M."/>
            <person name="Lucas S."/>
            <person name="Glavina Del Rio T."/>
            <person name="Copeland A."/>
            <person name="Cheng J.F."/>
            <person name="Meincke L."/>
            <person name="Bruce D."/>
            <person name="Goodwin L."/>
            <person name="Pitluck S."/>
            <person name="Ivanova N."/>
            <person name="Mavromatis K."/>
            <person name="Ovchinnikova G."/>
            <person name="Pati A."/>
            <person name="Chen A."/>
            <person name="Palaniappan K."/>
            <person name="Land M."/>
            <person name="Hauser L."/>
            <person name="Chang Y.J."/>
            <person name="Jeffries C.D."/>
            <person name="Detter J.C."/>
            <person name="Brettin T."/>
            <person name="Rohde M."/>
            <person name="Goker M."/>
            <person name="Bristow J."/>
            <person name="Eisen J.A."/>
            <person name="Markowitz V."/>
            <person name="Hugenholtz P."/>
            <person name="Kyrpides N.C."/>
            <person name="Klenk H.P."/>
            <person name="Chen F."/>
        </authorList>
    </citation>
    <scope>NUCLEOTIDE SEQUENCE [LARGE SCALE GENOMIC DNA]</scope>
    <source>
        <strain evidence="3">ATCC 700099 / DSM 44233 / CIP 104796 / JCM 9543 / NBRC 105858 / Y-104</strain>
    </source>
</reference>